<dbReference type="Proteomes" id="UP000189883">
    <property type="component" value="Chromosome"/>
</dbReference>
<dbReference type="AlphaFoldDB" id="A0A1S7DQP9"/>
<evidence type="ECO:0000313" key="1">
    <source>
        <dbReference type="EMBL" id="AQY21435.1"/>
    </source>
</evidence>
<sequence>MVILDFPDIKKTLFLPENLSECDRRQYADISKLIYCLNSKEINYFEFRILALYALLNLEKPKSIPKTIDENDIKWQQVFLLSEKIDSFFNKTETPEGVKIETKLGYFNNPLPHIKMFNTYFGPKDGFEDVMFGQYVDGLEEYIYFSQTGDVEALRTLFSIFYLGRNENYQLKNAKKKANGIFRHIDIRYLYGFYLYFTSMQEYILGGELMVMGKSIDLSIIYQETGEEKKSDIPGIGMHSVLHDIAESGVFGSYNGVRETNMWQILLRLYELKKKNLDDLKTQKKNES</sequence>
<protein>
    <submittedName>
        <fullName evidence="1">Uncharacterized protein</fullName>
    </submittedName>
</protein>
<dbReference type="RefSeq" id="WP_079206692.1">
    <property type="nucleotide sequence ID" value="NZ_CP011859.1"/>
</dbReference>
<proteinExistence type="predicted"/>
<gene>
    <name evidence="1" type="ORF">AB406_0477</name>
</gene>
<reference evidence="1 2" key="1">
    <citation type="submission" date="2015-06" db="EMBL/GenBank/DDBJ databases">
        <title>R. anatipestifer strain HXb2 is the most virulent strain so far, and the genome sequence would help us uncover the pathogenesis.</title>
        <authorList>
            <person name="Hu Q."/>
            <person name="Qi J."/>
            <person name="Bo H."/>
            <person name="Liu G."/>
            <person name="Tao M."/>
            <person name="Ding Y."/>
            <person name="Xue Y."/>
        </authorList>
    </citation>
    <scope>NUCLEOTIDE SEQUENCE [LARGE SCALE GENOMIC DNA]</scope>
    <source>
        <strain evidence="1 2">HXb2</strain>
    </source>
</reference>
<evidence type="ECO:0000313" key="2">
    <source>
        <dbReference type="Proteomes" id="UP000189883"/>
    </source>
</evidence>
<accession>A0A1S7DQP9</accession>
<organism evidence="1 2">
    <name type="scientific">Riemerella anatipestifer</name>
    <name type="common">Moraxella anatipestifer</name>
    <dbReference type="NCBI Taxonomy" id="34085"/>
    <lineage>
        <taxon>Bacteria</taxon>
        <taxon>Pseudomonadati</taxon>
        <taxon>Bacteroidota</taxon>
        <taxon>Flavobacteriia</taxon>
        <taxon>Flavobacteriales</taxon>
        <taxon>Weeksellaceae</taxon>
        <taxon>Riemerella</taxon>
    </lineage>
</organism>
<dbReference type="EMBL" id="CP011859">
    <property type="protein sequence ID" value="AQY21435.1"/>
    <property type="molecule type" value="Genomic_DNA"/>
</dbReference>
<name>A0A1S7DQP9_RIEAN</name>